<dbReference type="Gene3D" id="1.10.340.30">
    <property type="entry name" value="Hypothetical protein, domain 2"/>
    <property type="match status" value="1"/>
</dbReference>
<accession>A0ABP4XU64</accession>
<dbReference type="PANTHER" id="PTHR43003:SF6">
    <property type="entry name" value="DNA GLYCOSYLASE"/>
    <property type="match status" value="1"/>
</dbReference>
<dbReference type="EMBL" id="BAAALT010000038">
    <property type="protein sequence ID" value="GAA1794980.1"/>
    <property type="molecule type" value="Genomic_DNA"/>
</dbReference>
<keyword evidence="2" id="KW-0234">DNA repair</keyword>
<name>A0ABP4XU64_9ACTN</name>
<dbReference type="InterPro" id="IPR051912">
    <property type="entry name" value="Alkylbase_DNA_Glycosylase/TA"/>
</dbReference>
<gene>
    <name evidence="3" type="ORF">GCM10009682_15900</name>
</gene>
<evidence type="ECO:0000256" key="1">
    <source>
        <dbReference type="ARBA" id="ARBA00022763"/>
    </source>
</evidence>
<dbReference type="InterPro" id="IPR011257">
    <property type="entry name" value="DNA_glycosylase"/>
</dbReference>
<protein>
    <submittedName>
        <fullName evidence="3">3-methyladenine DNA glycosylase</fullName>
    </submittedName>
</protein>
<dbReference type="SUPFAM" id="SSF48150">
    <property type="entry name" value="DNA-glycosylase"/>
    <property type="match status" value="1"/>
</dbReference>
<dbReference type="PANTHER" id="PTHR43003">
    <property type="entry name" value="DNA-3-METHYLADENINE GLYCOSYLASE"/>
    <property type="match status" value="1"/>
</dbReference>
<reference evidence="4" key="1">
    <citation type="journal article" date="2019" name="Int. J. Syst. Evol. Microbiol.">
        <title>The Global Catalogue of Microorganisms (GCM) 10K type strain sequencing project: providing services to taxonomists for standard genome sequencing and annotation.</title>
        <authorList>
            <consortium name="The Broad Institute Genomics Platform"/>
            <consortium name="The Broad Institute Genome Sequencing Center for Infectious Disease"/>
            <person name="Wu L."/>
            <person name="Ma J."/>
        </authorList>
    </citation>
    <scope>NUCLEOTIDE SEQUENCE [LARGE SCALE GENOMIC DNA]</scope>
    <source>
        <strain evidence="4">JCM 13250</strain>
    </source>
</reference>
<sequence>MTGTRVIALSGRYDLGRSLRTLALGDDPTARVGGTDAWWATRTPDGPATLHLRHDGDRLAARAWGVGAGWVLDRADAVAGLRDDPADFADVARRHPVVARVTRDLGGVRLPATGRAFQATVPMILQQKVTGLEAKRSHTALVRALGEPAPGPAGDLPPGLLLPPVPAALAATPYWAFHPWGVEQKRADTVRRAAAAAAAIDRAADATATTRRLTSIPGIGPWTAAETVRVAFGDPDVVTVGDYHLPHLVTWALAGEPRGTDERMLELLAPFAGHRGRVVTLLGLAGLGAPRFGPRMPIRSFARF</sequence>
<keyword evidence="1" id="KW-0227">DNA damage</keyword>
<evidence type="ECO:0000313" key="3">
    <source>
        <dbReference type="EMBL" id="GAA1794980.1"/>
    </source>
</evidence>
<keyword evidence="4" id="KW-1185">Reference proteome</keyword>
<evidence type="ECO:0000256" key="2">
    <source>
        <dbReference type="ARBA" id="ARBA00023204"/>
    </source>
</evidence>
<proteinExistence type="predicted"/>
<organism evidence="3 4">
    <name type="scientific">Luedemannella flava</name>
    <dbReference type="NCBI Taxonomy" id="349316"/>
    <lineage>
        <taxon>Bacteria</taxon>
        <taxon>Bacillati</taxon>
        <taxon>Actinomycetota</taxon>
        <taxon>Actinomycetes</taxon>
        <taxon>Micromonosporales</taxon>
        <taxon>Micromonosporaceae</taxon>
        <taxon>Luedemannella</taxon>
    </lineage>
</organism>
<dbReference type="Proteomes" id="UP001500218">
    <property type="component" value="Unassembled WGS sequence"/>
</dbReference>
<dbReference type="RefSeq" id="WP_344127881.1">
    <property type="nucleotide sequence ID" value="NZ_BAAALT010000038.1"/>
</dbReference>
<evidence type="ECO:0000313" key="4">
    <source>
        <dbReference type="Proteomes" id="UP001500218"/>
    </source>
</evidence>
<comment type="caution">
    <text evidence="3">The sequence shown here is derived from an EMBL/GenBank/DDBJ whole genome shotgun (WGS) entry which is preliminary data.</text>
</comment>